<protein>
    <submittedName>
        <fullName evidence="1">Uncharacterized protein</fullName>
    </submittedName>
</protein>
<dbReference type="AlphaFoldDB" id="A0A0F9LX92"/>
<proteinExistence type="predicted"/>
<reference evidence="1" key="1">
    <citation type="journal article" date="2015" name="Nature">
        <title>Complex archaea that bridge the gap between prokaryotes and eukaryotes.</title>
        <authorList>
            <person name="Spang A."/>
            <person name="Saw J.H."/>
            <person name="Jorgensen S.L."/>
            <person name="Zaremba-Niedzwiedzka K."/>
            <person name="Martijn J."/>
            <person name="Lind A.E."/>
            <person name="van Eijk R."/>
            <person name="Schleper C."/>
            <person name="Guy L."/>
            <person name="Ettema T.J."/>
        </authorList>
    </citation>
    <scope>NUCLEOTIDE SEQUENCE</scope>
</reference>
<gene>
    <name evidence="1" type="ORF">LCGC14_1455440</name>
</gene>
<name>A0A0F9LX92_9ZZZZ</name>
<accession>A0A0F9LX92</accession>
<dbReference type="EMBL" id="LAZR01010070">
    <property type="protein sequence ID" value="KKM68980.1"/>
    <property type="molecule type" value="Genomic_DNA"/>
</dbReference>
<sequence length="224" mass="23605">MAVKVRDAPSRAAAGVNVLPAANTAGEQIAGSQILDWAMRGYIFSAGLLVDASDISVVTTLADTTPTIALQSPASKDLVVIPLRVHCSITAVTGGLTTFDLVYTKAAQECATVLALTGGTVMPGIQNHYVSNPITVRKSTCEFTVTATALTDVDTSILAHAEMHDNGLTAISMHMNRVFNYVFDVPIALTEGAALLLYGYSASTASTIRPTFTWAEIPRSVYIP</sequence>
<organism evidence="1">
    <name type="scientific">marine sediment metagenome</name>
    <dbReference type="NCBI Taxonomy" id="412755"/>
    <lineage>
        <taxon>unclassified sequences</taxon>
        <taxon>metagenomes</taxon>
        <taxon>ecological metagenomes</taxon>
    </lineage>
</organism>
<evidence type="ECO:0000313" key="1">
    <source>
        <dbReference type="EMBL" id="KKM68980.1"/>
    </source>
</evidence>
<comment type="caution">
    <text evidence="1">The sequence shown here is derived from an EMBL/GenBank/DDBJ whole genome shotgun (WGS) entry which is preliminary data.</text>
</comment>